<protein>
    <recommendedName>
        <fullName evidence="5">Type IV secretion system protein</fullName>
    </recommendedName>
</protein>
<comment type="caution">
    <text evidence="3">The sequence shown here is derived from an EMBL/GenBank/DDBJ whole genome shotgun (WGS) entry which is preliminary data.</text>
</comment>
<evidence type="ECO:0000313" key="4">
    <source>
        <dbReference type="Proteomes" id="UP000230787"/>
    </source>
</evidence>
<feature type="transmembrane region" description="Helical" evidence="1">
    <location>
        <begin position="302"/>
        <end position="320"/>
    </location>
</feature>
<keyword evidence="1" id="KW-1133">Transmembrane helix</keyword>
<feature type="transmembrane region" description="Helical" evidence="1">
    <location>
        <begin position="195"/>
        <end position="218"/>
    </location>
</feature>
<keyword evidence="1" id="KW-0812">Transmembrane</keyword>
<feature type="transmembrane region" description="Helical" evidence="1">
    <location>
        <begin position="156"/>
        <end position="174"/>
    </location>
</feature>
<gene>
    <name evidence="3" type="ORF">COT69_02275</name>
</gene>
<name>A0A2H0WJD6_UNCKA</name>
<reference evidence="4" key="1">
    <citation type="submission" date="2017-09" db="EMBL/GenBank/DDBJ databases">
        <title>Depth-based differentiation of microbial function through sediment-hosted aquifers and enrichment of novel symbionts in the deep terrestrial subsurface.</title>
        <authorList>
            <person name="Probst A.J."/>
            <person name="Ladd B."/>
            <person name="Jarett J.K."/>
            <person name="Geller-Mcgrath D.E."/>
            <person name="Sieber C.M.K."/>
            <person name="Emerson J.B."/>
            <person name="Anantharaman K."/>
            <person name="Thomas B.C."/>
            <person name="Malmstrom R."/>
            <person name="Stieglmeier M."/>
            <person name="Klingl A."/>
            <person name="Woyke T."/>
            <person name="Ryan C.M."/>
            <person name="Banfield J.F."/>
        </authorList>
    </citation>
    <scope>NUCLEOTIDE SEQUENCE [LARGE SCALE GENOMIC DNA]</scope>
</reference>
<sequence>MLVISFLFSFLFAKATYAATGDCSVFAQNASLFDAAVNQQRFAQDMVTSIGTGPISSILIGVPFEDGCEASGVASAGQNVYALEKLKKNLPGSGLGIAINLTSNTFKNAKDVISTKYYAQNLIHKGILGKSAYAATDNWLLSTGVILNTWESLRNVTYVLFVLIFVVLGFMVMFRKRIDPQTIVTLQNSLPNVMISLILITFSYPLAAIIFNTCGALISWVTHLSVFDTIYKTPAPELNAQIAINMLGQVMQAGPLLSTPGAVGGAVLVVIFTVFFWILLCIAFIVSIFSMLFTLIKTLGKLVFLTIISPFIFLMGALPGNQKTMLNWFKNILSITLQVPAMWFVFSLGLALAMGSLVDSSGFLPFMGLLIGPLISIFVLFSVGKVPKAIDNALGVEPLMFGDDGKGKRGKK</sequence>
<proteinExistence type="predicted"/>
<organism evidence="3 4">
    <name type="scientific">candidate division WWE3 bacterium CG09_land_8_20_14_0_10_39_24</name>
    <dbReference type="NCBI Taxonomy" id="1975088"/>
    <lineage>
        <taxon>Bacteria</taxon>
        <taxon>Katanobacteria</taxon>
    </lineage>
</organism>
<keyword evidence="1" id="KW-0472">Membrane</keyword>
<keyword evidence="2" id="KW-0732">Signal</keyword>
<feature type="transmembrane region" description="Helical" evidence="1">
    <location>
        <begin position="363"/>
        <end position="383"/>
    </location>
</feature>
<dbReference type="AlphaFoldDB" id="A0A2H0WJD6"/>
<dbReference type="EMBL" id="PEZN01000031">
    <property type="protein sequence ID" value="PIS12772.1"/>
    <property type="molecule type" value="Genomic_DNA"/>
</dbReference>
<evidence type="ECO:0000256" key="2">
    <source>
        <dbReference type="SAM" id="SignalP"/>
    </source>
</evidence>
<feature type="chain" id="PRO_5013823142" description="Type IV secretion system protein" evidence="2">
    <location>
        <begin position="19"/>
        <end position="412"/>
    </location>
</feature>
<feature type="transmembrane region" description="Helical" evidence="1">
    <location>
        <begin position="332"/>
        <end position="357"/>
    </location>
</feature>
<evidence type="ECO:0000313" key="3">
    <source>
        <dbReference type="EMBL" id="PIS12772.1"/>
    </source>
</evidence>
<accession>A0A2H0WJD6</accession>
<feature type="signal peptide" evidence="2">
    <location>
        <begin position="1"/>
        <end position="18"/>
    </location>
</feature>
<feature type="transmembrane region" description="Helical" evidence="1">
    <location>
        <begin position="269"/>
        <end position="296"/>
    </location>
</feature>
<dbReference type="Proteomes" id="UP000230787">
    <property type="component" value="Unassembled WGS sequence"/>
</dbReference>
<evidence type="ECO:0008006" key="5">
    <source>
        <dbReference type="Google" id="ProtNLM"/>
    </source>
</evidence>
<evidence type="ECO:0000256" key="1">
    <source>
        <dbReference type="SAM" id="Phobius"/>
    </source>
</evidence>